<feature type="transmembrane region" description="Helical" evidence="6">
    <location>
        <begin position="133"/>
        <end position="153"/>
    </location>
</feature>
<dbReference type="RefSeq" id="WP_266058352.1">
    <property type="nucleotide sequence ID" value="NZ_JAPFQN010000011.1"/>
</dbReference>
<keyword evidence="5 6" id="KW-0378">Hydrolase</keyword>
<dbReference type="InterPro" id="IPR043739">
    <property type="entry name" value="DUF5684"/>
</dbReference>
<keyword evidence="6" id="KW-0812">Transmembrane</keyword>
<dbReference type="PANTHER" id="PTHR43390:SF1">
    <property type="entry name" value="CHLOROPLAST PROCESSING PEPTIDASE"/>
    <property type="match status" value="1"/>
</dbReference>
<dbReference type="InterPro" id="IPR036286">
    <property type="entry name" value="LexA/Signal_pep-like_sf"/>
</dbReference>
<keyword evidence="6" id="KW-0472">Membrane</keyword>
<comment type="caution">
    <text evidence="8">The sequence shown here is derived from an EMBL/GenBank/DDBJ whole genome shotgun (WGS) entry which is preliminary data.</text>
</comment>
<dbReference type="InterPro" id="IPR019533">
    <property type="entry name" value="Peptidase_S26"/>
</dbReference>
<dbReference type="NCBIfam" id="TIGR02227">
    <property type="entry name" value="sigpep_I_bact"/>
    <property type="match status" value="2"/>
</dbReference>
<sequence length="477" mass="55470">MGYTTFFIILAVLYILYKAGLYKLFELAGLEGWKSIIPLYNLIVLTDFVEKPLWWKILVFIPYINIIIWGALMIEFLRGFKKATFLPMTLTLAVPYFYLPYLAFVEKPKWVISPKEAREIKKEKKNRDWAESIVFAVFAVTIMKWAVLGAFTIPTSSMENTLLTGDYLFVSKLHYGVRTPETPLQFPLTHKRLGPIKSYSTLLQLPPIQLPGFKDVERNDIVVFNWPRDLNEEGELLPVDMKEYYVKRCVAIAGDTLEIKGSKLFINGKNAFEPEDMQHTHIINTSGKISRETLDDLEINIDELQALNSYSYVTNISDDVAAKLEANPNVKEVKKHIEPEGQGNARIFPSYFSNKWNQDWYGPLVIPKKDMTIKLTEENLYTYGHTIADYEKLKDVEFNKNGLFINGEKVEEYTFKQDYYFMMGDNRHNSLDSRFWGFVPSDHIMGYPLFIHWSKNPNKPLTRGYRLNRIGLIDHRE</sequence>
<evidence type="ECO:0000256" key="2">
    <source>
        <dbReference type="ARBA" id="ARBA00009370"/>
    </source>
</evidence>
<dbReference type="SUPFAM" id="SSF51306">
    <property type="entry name" value="LexA/Signal peptidase"/>
    <property type="match status" value="1"/>
</dbReference>
<keyword evidence="6" id="KW-1133">Transmembrane helix</keyword>
<name>A0ABT3RVG7_9BACT</name>
<dbReference type="PRINTS" id="PR00727">
    <property type="entry name" value="LEADERPTASE"/>
</dbReference>
<dbReference type="Proteomes" id="UP001209885">
    <property type="component" value="Unassembled WGS sequence"/>
</dbReference>
<dbReference type="CDD" id="cd06530">
    <property type="entry name" value="S26_SPase_I"/>
    <property type="match status" value="2"/>
</dbReference>
<evidence type="ECO:0000256" key="1">
    <source>
        <dbReference type="ARBA" id="ARBA00000677"/>
    </source>
</evidence>
<dbReference type="PANTHER" id="PTHR43390">
    <property type="entry name" value="SIGNAL PEPTIDASE I"/>
    <property type="match status" value="1"/>
</dbReference>
<dbReference type="PROSITE" id="PS00761">
    <property type="entry name" value="SPASE_I_3"/>
    <property type="match status" value="1"/>
</dbReference>
<feature type="domain" description="Peptidase S26" evidence="7">
    <location>
        <begin position="127"/>
        <end position="281"/>
    </location>
</feature>
<dbReference type="EMBL" id="JAPFQN010000011">
    <property type="protein sequence ID" value="MCX2745754.1"/>
    <property type="molecule type" value="Genomic_DNA"/>
</dbReference>
<comment type="caution">
    <text evidence="6">Lacks conserved residue(s) required for the propagation of feature annotation.</text>
</comment>
<dbReference type="Gene3D" id="2.10.109.10">
    <property type="entry name" value="Umud Fragment, subunit A"/>
    <property type="match status" value="2"/>
</dbReference>
<keyword evidence="6" id="KW-0645">Protease</keyword>
<feature type="domain" description="Peptidase S26" evidence="7">
    <location>
        <begin position="375"/>
        <end position="453"/>
    </location>
</feature>
<comment type="similarity">
    <text evidence="2 6">Belongs to the peptidase S26 family.</text>
</comment>
<evidence type="ECO:0000313" key="9">
    <source>
        <dbReference type="Proteomes" id="UP001209885"/>
    </source>
</evidence>
<dbReference type="InterPro" id="IPR000223">
    <property type="entry name" value="Pept_S26A_signal_pept_1"/>
</dbReference>
<evidence type="ECO:0000256" key="5">
    <source>
        <dbReference type="ARBA" id="ARBA00022801"/>
    </source>
</evidence>
<dbReference type="GO" id="GO:0009003">
    <property type="term" value="F:signal peptidase activity"/>
    <property type="evidence" value="ECO:0007669"/>
    <property type="project" value="UniProtKB-EC"/>
</dbReference>
<keyword evidence="9" id="KW-1185">Reference proteome</keyword>
<feature type="transmembrane region" description="Helical" evidence="6">
    <location>
        <begin position="53"/>
        <end position="72"/>
    </location>
</feature>
<organism evidence="8 9">
    <name type="scientific">Mangrovivirga halotolerans</name>
    <dbReference type="NCBI Taxonomy" id="2993936"/>
    <lineage>
        <taxon>Bacteria</taxon>
        <taxon>Pseudomonadati</taxon>
        <taxon>Bacteroidota</taxon>
        <taxon>Cytophagia</taxon>
        <taxon>Cytophagales</taxon>
        <taxon>Mangrovivirgaceae</taxon>
        <taxon>Mangrovivirga</taxon>
    </lineage>
</organism>
<protein>
    <recommendedName>
        <fullName evidence="4 6">Signal peptidase I</fullName>
        <ecNumber evidence="3 6">3.4.21.89</ecNumber>
    </recommendedName>
</protein>
<feature type="transmembrane region" description="Helical" evidence="6">
    <location>
        <begin position="84"/>
        <end position="104"/>
    </location>
</feature>
<dbReference type="Pfam" id="PF18936">
    <property type="entry name" value="DUF5684"/>
    <property type="match status" value="1"/>
</dbReference>
<gene>
    <name evidence="8" type="primary">lepB</name>
    <name evidence="8" type="ORF">OO013_17865</name>
</gene>
<evidence type="ECO:0000256" key="6">
    <source>
        <dbReference type="RuleBase" id="RU362042"/>
    </source>
</evidence>
<dbReference type="EC" id="3.4.21.89" evidence="3 6"/>
<comment type="catalytic activity">
    <reaction evidence="1 6">
        <text>Cleavage of hydrophobic, N-terminal signal or leader sequences from secreted and periplasmic proteins.</text>
        <dbReference type="EC" id="3.4.21.89"/>
    </reaction>
</comment>
<evidence type="ECO:0000256" key="3">
    <source>
        <dbReference type="ARBA" id="ARBA00013208"/>
    </source>
</evidence>
<dbReference type="Pfam" id="PF10502">
    <property type="entry name" value="Peptidase_S26"/>
    <property type="match status" value="2"/>
</dbReference>
<evidence type="ECO:0000259" key="7">
    <source>
        <dbReference type="Pfam" id="PF10502"/>
    </source>
</evidence>
<feature type="transmembrane region" description="Helical" evidence="6">
    <location>
        <begin position="7"/>
        <end position="25"/>
    </location>
</feature>
<comment type="subcellular location">
    <subcellularLocation>
        <location evidence="6">Membrane</location>
        <topology evidence="6">Single-pass type II membrane protein</topology>
    </subcellularLocation>
</comment>
<dbReference type="InterPro" id="IPR019758">
    <property type="entry name" value="Pept_S26A_signal_pept_1_CS"/>
</dbReference>
<evidence type="ECO:0000313" key="8">
    <source>
        <dbReference type="EMBL" id="MCX2745754.1"/>
    </source>
</evidence>
<accession>A0ABT3RVG7</accession>
<reference evidence="8 9" key="1">
    <citation type="submission" date="2022-11" db="EMBL/GenBank/DDBJ databases">
        <title>The characterization of three novel Bacteroidetes species and genomic analysis of their roles in tidal elemental geochemical cycles.</title>
        <authorList>
            <person name="Ma K."/>
        </authorList>
    </citation>
    <scope>NUCLEOTIDE SEQUENCE [LARGE SCALE GENOMIC DNA]</scope>
    <source>
        <strain evidence="8 9">M17</strain>
    </source>
</reference>
<proteinExistence type="inferred from homology"/>
<evidence type="ECO:0000256" key="4">
    <source>
        <dbReference type="ARBA" id="ARBA00019232"/>
    </source>
</evidence>